<accession>A0A0F9DIB1</accession>
<evidence type="ECO:0000313" key="1">
    <source>
        <dbReference type="EMBL" id="KKL53566.1"/>
    </source>
</evidence>
<protein>
    <submittedName>
        <fullName evidence="1">Uncharacterized protein</fullName>
    </submittedName>
</protein>
<proteinExistence type="predicted"/>
<sequence length="69" mass="7861">MWRLSDPDLGYRYAYICPHCGRRTGWRTLKLVTQQITDLDLAELYTAALRAAEYEPSDDGTCTGEDDDS</sequence>
<organism evidence="1">
    <name type="scientific">marine sediment metagenome</name>
    <dbReference type="NCBI Taxonomy" id="412755"/>
    <lineage>
        <taxon>unclassified sequences</taxon>
        <taxon>metagenomes</taxon>
        <taxon>ecological metagenomes</taxon>
    </lineage>
</organism>
<dbReference type="AlphaFoldDB" id="A0A0F9DIB1"/>
<dbReference type="EMBL" id="LAZR01031504">
    <property type="protein sequence ID" value="KKL53566.1"/>
    <property type="molecule type" value="Genomic_DNA"/>
</dbReference>
<reference evidence="1" key="1">
    <citation type="journal article" date="2015" name="Nature">
        <title>Complex archaea that bridge the gap between prokaryotes and eukaryotes.</title>
        <authorList>
            <person name="Spang A."/>
            <person name="Saw J.H."/>
            <person name="Jorgensen S.L."/>
            <person name="Zaremba-Niedzwiedzka K."/>
            <person name="Martijn J."/>
            <person name="Lind A.E."/>
            <person name="van Eijk R."/>
            <person name="Schleper C."/>
            <person name="Guy L."/>
            <person name="Ettema T.J."/>
        </authorList>
    </citation>
    <scope>NUCLEOTIDE SEQUENCE</scope>
</reference>
<gene>
    <name evidence="1" type="ORF">LCGC14_2274170</name>
</gene>
<name>A0A0F9DIB1_9ZZZZ</name>
<comment type="caution">
    <text evidence="1">The sequence shown here is derived from an EMBL/GenBank/DDBJ whole genome shotgun (WGS) entry which is preliminary data.</text>
</comment>